<dbReference type="SUPFAM" id="SSF53448">
    <property type="entry name" value="Nucleotide-diphospho-sugar transferases"/>
    <property type="match status" value="2"/>
</dbReference>
<feature type="region of interest" description="Disordered" evidence="3">
    <location>
        <begin position="191"/>
        <end position="269"/>
    </location>
</feature>
<protein>
    <submittedName>
        <fullName evidence="5">Glycosyltransferase, group 2 family protein</fullName>
    </submittedName>
</protein>
<dbReference type="InterPro" id="IPR001173">
    <property type="entry name" value="Glyco_trans_2-like"/>
</dbReference>
<dbReference type="EMBL" id="JGYS01000013">
    <property type="protein sequence ID" value="KFI53865.1"/>
    <property type="molecule type" value="Genomic_DNA"/>
</dbReference>
<dbReference type="GO" id="GO:0016757">
    <property type="term" value="F:glycosyltransferase activity"/>
    <property type="evidence" value="ECO:0007669"/>
    <property type="project" value="UniProtKB-KW"/>
</dbReference>
<dbReference type="InterPro" id="IPR029044">
    <property type="entry name" value="Nucleotide-diphossugar_trans"/>
</dbReference>
<keyword evidence="1" id="KW-0328">Glycosyltransferase</keyword>
<evidence type="ECO:0000313" key="6">
    <source>
        <dbReference type="Proteomes" id="UP000029072"/>
    </source>
</evidence>
<feature type="compositionally biased region" description="Basic and acidic residues" evidence="3">
    <location>
        <begin position="203"/>
        <end position="221"/>
    </location>
</feature>
<dbReference type="Pfam" id="PF00535">
    <property type="entry name" value="Glycos_transf_2"/>
    <property type="match status" value="2"/>
</dbReference>
<name>A0A087A515_9BIFI</name>
<organism evidence="5 6">
    <name type="scientific">Bifidobacterium callitrichos DSM 23973</name>
    <dbReference type="NCBI Taxonomy" id="1437609"/>
    <lineage>
        <taxon>Bacteria</taxon>
        <taxon>Bacillati</taxon>
        <taxon>Actinomycetota</taxon>
        <taxon>Actinomycetes</taxon>
        <taxon>Bifidobacteriales</taxon>
        <taxon>Bifidobacteriaceae</taxon>
        <taxon>Bifidobacterium</taxon>
    </lineage>
</organism>
<feature type="compositionally biased region" description="Low complexity" evidence="3">
    <location>
        <begin position="77"/>
        <end position="89"/>
    </location>
</feature>
<dbReference type="PANTHER" id="PTHR22916:SF51">
    <property type="entry name" value="GLYCOSYLTRANSFERASE EPSH-RELATED"/>
    <property type="match status" value="1"/>
</dbReference>
<dbReference type="eggNOG" id="COG1215">
    <property type="taxonomic scope" value="Bacteria"/>
</dbReference>
<dbReference type="STRING" id="1437609.BCAL_1680"/>
<gene>
    <name evidence="5" type="ORF">BCAL_1680</name>
</gene>
<feature type="domain" description="Glycosyltransferase 2-like" evidence="4">
    <location>
        <begin position="135"/>
        <end position="194"/>
    </location>
</feature>
<dbReference type="Gene3D" id="3.90.550.10">
    <property type="entry name" value="Spore Coat Polysaccharide Biosynthesis Protein SpsA, Chain A"/>
    <property type="match status" value="2"/>
</dbReference>
<dbReference type="AlphaFoldDB" id="A0A087A515"/>
<sequence length="586" mass="63030">MPQEPLQPYASPSPEPPLSAEAGVPGGPSGDAIPTTPPQATADAAEAPAVSVTPITPTAPVTPTMSATPAALAIPANSATPATPATPATIEPSYAPTGEERAARRADRANRAHRVMPKFVAAGDESQSPVSPLVSVIVTVHDAAETVRYCVDSILRQSYANLEVILVDDGSNDDGPVILDEYARRDDRVKTIMLSDPNAPNDGGERDSKSSKPDAEPDRGDMGPGNGDTDPASEGIDSENEGTDPGRGTESDAHDTTTPVDADHDDADHVGDDAAAIDAIDKATDDDVTDDAIDAIDDAAAENGDVAARARNAGLDAAHGEYVAFVGSDGVLDRRAIELLLHALIKTGADMAKSRWERFTPDQLYAVSEVSAEGAREPESVTVFTDALEAYQSVFLKSVRVLGDEFGHNTEARYLNDEDWGRLYRASVWDDVRLPEGIYSPELLAAGELYSRMSKVADMDVVLYRVLDGDTDERRRFRYYHDRFTAGTANFRFAFDKGILPARSYYTMVTAYEQAKSAPDFDVPEHQEQFALDTTELEELRGKLTLAQRMQCMGARRMRLFEESVKRILPASLAKPTYSPDGGELA</sequence>
<dbReference type="OrthoDB" id="3171021at2"/>
<evidence type="ECO:0000259" key="4">
    <source>
        <dbReference type="Pfam" id="PF00535"/>
    </source>
</evidence>
<evidence type="ECO:0000256" key="2">
    <source>
        <dbReference type="ARBA" id="ARBA00022679"/>
    </source>
</evidence>
<dbReference type="Proteomes" id="UP000029072">
    <property type="component" value="Unassembled WGS sequence"/>
</dbReference>
<feature type="region of interest" description="Disordered" evidence="3">
    <location>
        <begin position="1"/>
        <end position="56"/>
    </location>
</feature>
<proteinExistence type="predicted"/>
<evidence type="ECO:0000256" key="1">
    <source>
        <dbReference type="ARBA" id="ARBA00022676"/>
    </source>
</evidence>
<accession>A0A087A515</accession>
<evidence type="ECO:0000256" key="3">
    <source>
        <dbReference type="SAM" id="MobiDB-lite"/>
    </source>
</evidence>
<reference evidence="5 6" key="1">
    <citation type="submission" date="2014-03" db="EMBL/GenBank/DDBJ databases">
        <title>Genomics of Bifidobacteria.</title>
        <authorList>
            <person name="Ventura M."/>
            <person name="Milani C."/>
            <person name="Lugli G.A."/>
        </authorList>
    </citation>
    <scope>NUCLEOTIDE SEQUENCE [LARGE SCALE GENOMIC DNA]</scope>
    <source>
        <strain evidence="5 6">DSM 23973</strain>
    </source>
</reference>
<dbReference type="eggNOG" id="COG0463">
    <property type="taxonomic scope" value="Bacteria"/>
</dbReference>
<evidence type="ECO:0000313" key="5">
    <source>
        <dbReference type="EMBL" id="KFI53865.1"/>
    </source>
</evidence>
<comment type="caution">
    <text evidence="5">The sequence shown here is derived from an EMBL/GenBank/DDBJ whole genome shotgun (WGS) entry which is preliminary data.</text>
</comment>
<feature type="region of interest" description="Disordered" evidence="3">
    <location>
        <begin position="77"/>
        <end position="105"/>
    </location>
</feature>
<feature type="domain" description="Glycosyltransferase 2-like" evidence="4">
    <location>
        <begin position="306"/>
        <end position="358"/>
    </location>
</feature>
<dbReference type="CDD" id="cd00761">
    <property type="entry name" value="Glyco_tranf_GTA_type"/>
    <property type="match status" value="1"/>
</dbReference>
<feature type="compositionally biased region" description="Low complexity" evidence="3">
    <location>
        <begin position="1"/>
        <end position="10"/>
    </location>
</feature>
<dbReference type="PANTHER" id="PTHR22916">
    <property type="entry name" value="GLYCOSYLTRANSFERASE"/>
    <property type="match status" value="1"/>
</dbReference>
<keyword evidence="2 5" id="KW-0808">Transferase</keyword>
<feature type="compositionally biased region" description="Low complexity" evidence="3">
    <location>
        <begin position="32"/>
        <end position="56"/>
    </location>
</feature>